<dbReference type="Proteomes" id="UP000324738">
    <property type="component" value="Unassembled WGS sequence"/>
</dbReference>
<keyword evidence="5" id="KW-1185">Reference proteome</keyword>
<feature type="signal peptide" evidence="2">
    <location>
        <begin position="1"/>
        <end position="23"/>
    </location>
</feature>
<evidence type="ECO:0000256" key="2">
    <source>
        <dbReference type="SAM" id="SignalP"/>
    </source>
</evidence>
<protein>
    <recommendedName>
        <fullName evidence="3">Extensin-like C-terminal domain-containing protein</fullName>
    </recommendedName>
</protein>
<feature type="region of interest" description="Disordered" evidence="1">
    <location>
        <begin position="25"/>
        <end position="109"/>
    </location>
</feature>
<organism evidence="4 5">
    <name type="scientific">Aureimonas fodinaquatilis</name>
    <dbReference type="NCBI Taxonomy" id="2565783"/>
    <lineage>
        <taxon>Bacteria</taxon>
        <taxon>Pseudomonadati</taxon>
        <taxon>Pseudomonadota</taxon>
        <taxon>Alphaproteobacteria</taxon>
        <taxon>Hyphomicrobiales</taxon>
        <taxon>Aurantimonadaceae</taxon>
        <taxon>Aureimonas</taxon>
    </lineage>
</organism>
<dbReference type="OrthoDB" id="9809788at2"/>
<dbReference type="EMBL" id="VTWH01000004">
    <property type="protein sequence ID" value="KAA0968861.1"/>
    <property type="molecule type" value="Genomic_DNA"/>
</dbReference>
<gene>
    <name evidence="4" type="ORF">FPY71_14925</name>
</gene>
<comment type="caution">
    <text evidence="4">The sequence shown here is derived from an EMBL/GenBank/DDBJ whole genome shotgun (WGS) entry which is preliminary data.</text>
</comment>
<dbReference type="RefSeq" id="WP_149301135.1">
    <property type="nucleotide sequence ID" value="NZ_VTWH01000004.1"/>
</dbReference>
<keyword evidence="2" id="KW-0732">Signal</keyword>
<evidence type="ECO:0000313" key="5">
    <source>
        <dbReference type="Proteomes" id="UP000324738"/>
    </source>
</evidence>
<evidence type="ECO:0000313" key="4">
    <source>
        <dbReference type="EMBL" id="KAA0968861.1"/>
    </source>
</evidence>
<reference evidence="4 5" key="1">
    <citation type="submission" date="2019-08" db="EMBL/GenBank/DDBJ databases">
        <title>Aureimonas fodiniaquatilis sp. nov., isolated from a coal mine wastewater.</title>
        <authorList>
            <person name="Kim W."/>
        </authorList>
    </citation>
    <scope>NUCLEOTIDE SEQUENCE [LARGE SCALE GENOMIC DNA]</scope>
    <source>
        <strain evidence="4 5">CAU 1482</strain>
    </source>
</reference>
<evidence type="ECO:0000259" key="3">
    <source>
        <dbReference type="Pfam" id="PF06904"/>
    </source>
</evidence>
<dbReference type="AlphaFoldDB" id="A0A5B0DSY0"/>
<feature type="compositionally biased region" description="Basic and acidic residues" evidence="1">
    <location>
        <begin position="70"/>
        <end position="81"/>
    </location>
</feature>
<name>A0A5B0DSY0_9HYPH</name>
<sequence length="298" mass="31600">MRTLLTKVIVLSLLVSMQLPALAQEPEATGSELPLPSPRPGDEAADPAMPVAPPKPAERAEPPETAEPDEPAKPAKPKDEPPAAYVPPEKARTVPEDTAPPTPDAGVTPTEATEAAAAVLDAETCEAELRQRGAEFSIEASISEEQCGVLRPVLLKKFSSGATIGPDTRMLCRAALALDIWVAESVTSAVEKELDGEKLAAIAQASTYVCRDRASEKQISEHSRGSAVDISSFEFESGKRIEVTAQAPGSQEDKFLAAIRRAACGPFRTVLGPGTDADHTTHFHLDIAARSNNSTYCR</sequence>
<proteinExistence type="predicted"/>
<evidence type="ECO:0000256" key="1">
    <source>
        <dbReference type="SAM" id="MobiDB-lite"/>
    </source>
</evidence>
<dbReference type="Pfam" id="PF06904">
    <property type="entry name" value="Extensin-like_C"/>
    <property type="match status" value="1"/>
</dbReference>
<feature type="domain" description="Extensin-like C-terminal" evidence="3">
    <location>
        <begin position="124"/>
        <end position="298"/>
    </location>
</feature>
<accession>A0A5B0DSY0</accession>
<dbReference type="InterPro" id="IPR009683">
    <property type="entry name" value="Extensin-like_C"/>
</dbReference>
<feature type="chain" id="PRO_5022904836" description="Extensin-like C-terminal domain-containing protein" evidence="2">
    <location>
        <begin position="24"/>
        <end position="298"/>
    </location>
</feature>